<evidence type="ECO:0000313" key="1">
    <source>
        <dbReference type="EMBL" id="KKK38850.1"/>
    </source>
</evidence>
<dbReference type="PATRIC" id="fig|1408103.3.peg.1284"/>
<gene>
    <name evidence="1" type="ORF">WQ57_05715</name>
</gene>
<comment type="caution">
    <text evidence="1">The sequence shown here is derived from an EMBL/GenBank/DDBJ whole genome shotgun (WGS) entry which is preliminary data.</text>
</comment>
<organism evidence="1 2">
    <name type="scientific">Mesobacillus campisalis</name>
    <dbReference type="NCBI Taxonomy" id="1408103"/>
    <lineage>
        <taxon>Bacteria</taxon>
        <taxon>Bacillati</taxon>
        <taxon>Bacillota</taxon>
        <taxon>Bacilli</taxon>
        <taxon>Bacillales</taxon>
        <taxon>Bacillaceae</taxon>
        <taxon>Mesobacillus</taxon>
    </lineage>
</organism>
<keyword evidence="1" id="KW-0489">Methyltransferase</keyword>
<keyword evidence="2" id="KW-1185">Reference proteome</keyword>
<proteinExistence type="predicted"/>
<sequence>MDKVLVEVYVPAAEKEFDVFLPLESKLYEVLHLLAGTLTELSDGHFAATPDTILCDRSNGEILNINSTVGENRLANGTKLMLI</sequence>
<accession>A0A0M2T216</accession>
<dbReference type="RefSeq" id="WP_046522784.1">
    <property type="nucleotide sequence ID" value="NZ_LAYY01000005.1"/>
</dbReference>
<dbReference type="EMBL" id="LAYY01000005">
    <property type="protein sequence ID" value="KKK38850.1"/>
    <property type="molecule type" value="Genomic_DNA"/>
</dbReference>
<name>A0A0M2T216_9BACI</name>
<dbReference type="GO" id="GO:0008168">
    <property type="term" value="F:methyltransferase activity"/>
    <property type="evidence" value="ECO:0007669"/>
    <property type="project" value="UniProtKB-KW"/>
</dbReference>
<evidence type="ECO:0000313" key="2">
    <source>
        <dbReference type="Proteomes" id="UP000034166"/>
    </source>
</evidence>
<protein>
    <submittedName>
        <fullName evidence="1">Methyltransferase</fullName>
    </submittedName>
</protein>
<reference evidence="1 2" key="1">
    <citation type="submission" date="2015-04" db="EMBL/GenBank/DDBJ databases">
        <title>Taxonomic description and genome sequence of Bacillus campisalis sp. nov., a novel member of the genus Bacillus isolated from solar saltern.</title>
        <authorList>
            <person name="Mathan Kumar R."/>
            <person name="Kaur G."/>
            <person name="Kumar A."/>
            <person name="Singh N.K."/>
            <person name="Kaur N."/>
            <person name="Kumar N."/>
            <person name="Mayilraj S."/>
        </authorList>
    </citation>
    <scope>NUCLEOTIDE SEQUENCE [LARGE SCALE GENOMIC DNA]</scope>
    <source>
        <strain evidence="1 2">SA2-6</strain>
    </source>
</reference>
<dbReference type="GO" id="GO:0032259">
    <property type="term" value="P:methylation"/>
    <property type="evidence" value="ECO:0007669"/>
    <property type="project" value="UniProtKB-KW"/>
</dbReference>
<keyword evidence="1" id="KW-0808">Transferase</keyword>
<dbReference type="OrthoDB" id="1914848at2"/>
<dbReference type="Proteomes" id="UP000034166">
    <property type="component" value="Unassembled WGS sequence"/>
</dbReference>
<dbReference type="AlphaFoldDB" id="A0A0M2T216"/>